<evidence type="ECO:0000313" key="3">
    <source>
        <dbReference type="Proteomes" id="UP001157733"/>
    </source>
</evidence>
<reference evidence="2 3" key="1">
    <citation type="submission" date="2022-09" db="EMBL/GenBank/DDBJ databases">
        <authorList>
            <person name="Kop L."/>
        </authorList>
    </citation>
    <scope>NUCLEOTIDE SEQUENCE [LARGE SCALE GENOMIC DNA]</scope>
    <source>
        <strain evidence="2 3">347</strain>
    </source>
</reference>
<sequence length="300" mass="33169">MKTSTLSSILLMGALAVTGWQVGSVEAGGAQFGFQSSFSGKTGFQGRIGSGRVGSGRVGFQSNLQRRIRGQQGFHNNSRGSVNRRSGVSPLRQRLDAHTRKMQKNLFDNRSGLQDRSGRDDRSGFQDRTRFGKRHPDFDLQRKRRGHSPHGHFKGSGFQHPRHGGFGKQPRGRVPGPVLFAGPFRRFVLPPGFGVFQPLFGVSTNVTAFPGRSDFSQRILDKTQGIAFKSNFRDQNAWTHLDAEAFGGRDDVLNKQSPPRSHHYLKRMKDGKQVFSDYGGRVIGHGKSGPQAPPSPFSLR</sequence>
<dbReference type="Proteomes" id="UP001157733">
    <property type="component" value="Chromosome"/>
</dbReference>
<feature type="region of interest" description="Disordered" evidence="1">
    <location>
        <begin position="279"/>
        <end position="300"/>
    </location>
</feature>
<feature type="compositionally biased region" description="Basic residues" evidence="1">
    <location>
        <begin position="142"/>
        <end position="153"/>
    </location>
</feature>
<protein>
    <submittedName>
        <fullName evidence="2">Uncharacterized protein</fullName>
    </submittedName>
</protein>
<keyword evidence="3" id="KW-1185">Reference proteome</keyword>
<dbReference type="RefSeq" id="WP_282010221.1">
    <property type="nucleotide sequence ID" value="NZ_OX336137.1"/>
</dbReference>
<organism evidence="2 3">
    <name type="scientific">Nitrospina watsonii</name>
    <dbReference type="NCBI Taxonomy" id="1323948"/>
    <lineage>
        <taxon>Bacteria</taxon>
        <taxon>Pseudomonadati</taxon>
        <taxon>Nitrospinota/Tectimicrobiota group</taxon>
        <taxon>Nitrospinota</taxon>
        <taxon>Nitrospinia</taxon>
        <taxon>Nitrospinales</taxon>
        <taxon>Nitrospinaceae</taxon>
        <taxon>Nitrospina</taxon>
    </lineage>
</organism>
<name>A0ABM9HAX0_9BACT</name>
<feature type="compositionally biased region" description="Low complexity" evidence="1">
    <location>
        <begin position="76"/>
        <end position="89"/>
    </location>
</feature>
<proteinExistence type="predicted"/>
<accession>A0ABM9HAX0</accession>
<evidence type="ECO:0000313" key="2">
    <source>
        <dbReference type="EMBL" id="CAI2717270.1"/>
    </source>
</evidence>
<evidence type="ECO:0000256" key="1">
    <source>
        <dbReference type="SAM" id="MobiDB-lite"/>
    </source>
</evidence>
<dbReference type="EMBL" id="OX336137">
    <property type="protein sequence ID" value="CAI2717270.1"/>
    <property type="molecule type" value="Genomic_DNA"/>
</dbReference>
<feature type="region of interest" description="Disordered" evidence="1">
    <location>
        <begin position="70"/>
        <end position="91"/>
    </location>
</feature>
<gene>
    <name evidence="2" type="ORF">NSPWAT_0411</name>
</gene>
<feature type="region of interest" description="Disordered" evidence="1">
    <location>
        <begin position="104"/>
        <end position="161"/>
    </location>
</feature>
<feature type="compositionally biased region" description="Basic and acidic residues" evidence="1">
    <location>
        <begin position="116"/>
        <end position="141"/>
    </location>
</feature>
<feature type="compositionally biased region" description="Pro residues" evidence="1">
    <location>
        <begin position="291"/>
        <end position="300"/>
    </location>
</feature>